<dbReference type="InterPro" id="IPR000212">
    <property type="entry name" value="DNA_helicase_UvrD/REP"/>
</dbReference>
<evidence type="ECO:0000256" key="7">
    <source>
        <dbReference type="ARBA" id="ARBA00034808"/>
    </source>
</evidence>
<evidence type="ECO:0000256" key="11">
    <source>
        <dbReference type="SAM" id="MobiDB-lite"/>
    </source>
</evidence>
<dbReference type="PROSITE" id="PS51217">
    <property type="entry name" value="UVRD_HELICASE_CTER"/>
    <property type="match status" value="1"/>
</dbReference>
<dbReference type="GO" id="GO:0003677">
    <property type="term" value="F:DNA binding"/>
    <property type="evidence" value="ECO:0007669"/>
    <property type="project" value="InterPro"/>
</dbReference>
<evidence type="ECO:0000256" key="9">
    <source>
        <dbReference type="ARBA" id="ARBA00048988"/>
    </source>
</evidence>
<dbReference type="SUPFAM" id="SSF52540">
    <property type="entry name" value="P-loop containing nucleoside triphosphate hydrolases"/>
    <property type="match status" value="1"/>
</dbReference>
<dbReference type="AlphaFoldDB" id="A0AAE6QG72"/>
<dbReference type="PROSITE" id="PS51198">
    <property type="entry name" value="UVRD_HELICASE_ATP_BIND"/>
    <property type="match status" value="1"/>
</dbReference>
<dbReference type="Pfam" id="PF13361">
    <property type="entry name" value="UvrD_C"/>
    <property type="match status" value="2"/>
</dbReference>
<dbReference type="EC" id="5.6.2.4" evidence="7"/>
<dbReference type="GO" id="GO:0005524">
    <property type="term" value="F:ATP binding"/>
    <property type="evidence" value="ECO:0007669"/>
    <property type="project" value="UniProtKB-UniRule"/>
</dbReference>
<dbReference type="Pfam" id="PF00580">
    <property type="entry name" value="UvrD-helicase"/>
    <property type="match status" value="2"/>
</dbReference>
<dbReference type="Gene3D" id="3.40.50.300">
    <property type="entry name" value="P-loop containing nucleotide triphosphate hydrolases"/>
    <property type="match status" value="2"/>
</dbReference>
<dbReference type="PANTHER" id="PTHR11070:SF2">
    <property type="entry name" value="ATP-DEPENDENT DNA HELICASE SRS2"/>
    <property type="match status" value="1"/>
</dbReference>
<proteinExistence type="predicted"/>
<dbReference type="EMBL" id="CP046441">
    <property type="protein sequence ID" value="QGT82069.1"/>
    <property type="molecule type" value="Genomic_DNA"/>
</dbReference>
<evidence type="ECO:0000256" key="5">
    <source>
        <dbReference type="ARBA" id="ARBA00023235"/>
    </source>
</evidence>
<evidence type="ECO:0000313" key="14">
    <source>
        <dbReference type="EMBL" id="QGT82069.1"/>
    </source>
</evidence>
<protein>
    <recommendedName>
        <fullName evidence="7">DNA 3'-5' helicase</fullName>
        <ecNumber evidence="7">5.6.2.4</ecNumber>
    </recommendedName>
    <alternativeName>
        <fullName evidence="8">DNA 3'-5' helicase II</fullName>
    </alternativeName>
</protein>
<evidence type="ECO:0000259" key="12">
    <source>
        <dbReference type="PROSITE" id="PS51198"/>
    </source>
</evidence>
<dbReference type="InterPro" id="IPR014016">
    <property type="entry name" value="UvrD-like_ATP-bd"/>
</dbReference>
<feature type="region of interest" description="Disordered" evidence="11">
    <location>
        <begin position="549"/>
        <end position="568"/>
    </location>
</feature>
<feature type="domain" description="UvrD-like helicase ATP-binding" evidence="12">
    <location>
        <begin position="13"/>
        <end position="232"/>
    </location>
</feature>
<keyword evidence="4 10" id="KW-0067">ATP-binding</keyword>
<dbReference type="PANTHER" id="PTHR11070">
    <property type="entry name" value="UVRD / RECB / PCRA DNA HELICASE FAMILY MEMBER"/>
    <property type="match status" value="1"/>
</dbReference>
<accession>A0AAE6QG72</accession>
<reference evidence="14 15" key="1">
    <citation type="submission" date="2019-11" db="EMBL/GenBank/DDBJ databases">
        <title>Complete genome sequence of Pseudomonas syringae pv. coronafaciens isolate B19001 originated in imported oat cereal.</title>
        <authorList>
            <person name="Kim S.M."/>
            <person name="Lee B.C."/>
            <person name="Seo S.J."/>
            <person name="Lee J.E."/>
            <person name="Choi N.J."/>
            <person name="Park J.H."/>
        </authorList>
    </citation>
    <scope>NUCLEOTIDE SEQUENCE [LARGE SCALE GENOMIC DNA]</scope>
    <source>
        <strain evidence="14 15">B19001</strain>
    </source>
</reference>
<dbReference type="InterPro" id="IPR027417">
    <property type="entry name" value="P-loop_NTPase"/>
</dbReference>
<name>A0AAE6QG72_9PSED</name>
<keyword evidence="2 10" id="KW-0378">Hydrolase</keyword>
<comment type="catalytic activity">
    <reaction evidence="9">
        <text>ATP + H2O = ADP + phosphate + H(+)</text>
        <dbReference type="Rhea" id="RHEA:13065"/>
        <dbReference type="ChEBI" id="CHEBI:15377"/>
        <dbReference type="ChEBI" id="CHEBI:15378"/>
        <dbReference type="ChEBI" id="CHEBI:30616"/>
        <dbReference type="ChEBI" id="CHEBI:43474"/>
        <dbReference type="ChEBI" id="CHEBI:456216"/>
        <dbReference type="EC" id="5.6.2.4"/>
    </reaction>
</comment>
<keyword evidence="5" id="KW-0413">Isomerase</keyword>
<evidence type="ECO:0000256" key="3">
    <source>
        <dbReference type="ARBA" id="ARBA00022806"/>
    </source>
</evidence>
<feature type="binding site" evidence="10">
    <location>
        <begin position="34"/>
        <end position="41"/>
    </location>
    <ligand>
        <name>ATP</name>
        <dbReference type="ChEBI" id="CHEBI:30616"/>
    </ligand>
</feature>
<evidence type="ECO:0000256" key="10">
    <source>
        <dbReference type="PROSITE-ProRule" id="PRU00560"/>
    </source>
</evidence>
<organism evidence="14 15">
    <name type="scientific">Pseudomonas coronafaciens pv. coronafaciens</name>
    <dbReference type="NCBI Taxonomy" id="235275"/>
    <lineage>
        <taxon>Bacteria</taxon>
        <taxon>Pseudomonadati</taxon>
        <taxon>Pseudomonadota</taxon>
        <taxon>Gammaproteobacteria</taxon>
        <taxon>Pseudomonadales</taxon>
        <taxon>Pseudomonadaceae</taxon>
        <taxon>Pseudomonas</taxon>
        <taxon>Pseudomonas coronafaciens</taxon>
    </lineage>
</organism>
<dbReference type="CDD" id="cd17932">
    <property type="entry name" value="DEXQc_UvrD"/>
    <property type="match status" value="1"/>
</dbReference>
<dbReference type="GO" id="GO:0016787">
    <property type="term" value="F:hydrolase activity"/>
    <property type="evidence" value="ECO:0007669"/>
    <property type="project" value="UniProtKB-UniRule"/>
</dbReference>
<keyword evidence="1 10" id="KW-0547">Nucleotide-binding</keyword>
<keyword evidence="3 10" id="KW-0347">Helicase</keyword>
<evidence type="ECO:0000313" key="15">
    <source>
        <dbReference type="Proteomes" id="UP000423413"/>
    </source>
</evidence>
<gene>
    <name evidence="14" type="ORF">GMO17_13170</name>
</gene>
<evidence type="ECO:0000256" key="6">
    <source>
        <dbReference type="ARBA" id="ARBA00034617"/>
    </source>
</evidence>
<dbReference type="GO" id="GO:0000725">
    <property type="term" value="P:recombinational repair"/>
    <property type="evidence" value="ECO:0007669"/>
    <property type="project" value="TreeGrafter"/>
</dbReference>
<feature type="domain" description="UvrD-like helicase C-terminal" evidence="13">
    <location>
        <begin position="233"/>
        <end position="477"/>
    </location>
</feature>
<dbReference type="InterPro" id="IPR014017">
    <property type="entry name" value="DNA_helicase_UvrD-like_C"/>
</dbReference>
<sequence length="568" mass="64881">MIEPDRWSPSPGIRLEKNAWKVIRECNRSVALTAGPGAGKTEVLAQRADFLLRTNSCRYPKRILAVSFKADASRNLKQRIQLRCGWDYASRLDSVTFHGFAKRIIDRFRLVLVDEALSQDYVIGPEYIAGEQITFKHLLPFALRILKDSKVARNAIRKTYSHVFLDEFQDCTADQYELIKLLFLGTPIVITAVGDTKQTIMGWAGALDGIFKTYADDFAARPLRLYLNFRSQPSLLRVQNEIIWEIDPPAMMPDALIDGEGGEVLIGHFRNSAEEAQSLADIIQHWIDEEDIPPNEIAVLMPRQVEEYGEALMAQLSRRNIPFRNDHDLQDLLKEPAARLVVDYLACLYGQGEADAWSRLMEQLARFEDEDGRSSAHQIFEDMFRTHSRQVRADRKTTTPYVSWWKLVLALLKRLSSPDLAALSADYLSRERMVEVVHEVRDRIKAHLADDPNLLRALARLSGDASVRLLTMHKSKGLEFHSVIVLGVEKETFWGKLAEERCVFFVGVSRAKQRLVLTTCEHRPRPHCAQSRWNERRSPHGEFVNHVTRHQTSTLHAPRQGSPKQTPS</sequence>
<dbReference type="RefSeq" id="WP_191867753.1">
    <property type="nucleotide sequence ID" value="NZ_CP046441.1"/>
</dbReference>
<evidence type="ECO:0000256" key="4">
    <source>
        <dbReference type="ARBA" id="ARBA00022840"/>
    </source>
</evidence>
<evidence type="ECO:0000256" key="1">
    <source>
        <dbReference type="ARBA" id="ARBA00022741"/>
    </source>
</evidence>
<evidence type="ECO:0000256" key="8">
    <source>
        <dbReference type="ARBA" id="ARBA00034923"/>
    </source>
</evidence>
<evidence type="ECO:0000256" key="2">
    <source>
        <dbReference type="ARBA" id="ARBA00022801"/>
    </source>
</evidence>
<dbReference type="Gene3D" id="1.10.486.10">
    <property type="entry name" value="PCRA, domain 4"/>
    <property type="match status" value="1"/>
</dbReference>
<dbReference type="Proteomes" id="UP000423413">
    <property type="component" value="Chromosome"/>
</dbReference>
<evidence type="ECO:0000259" key="13">
    <source>
        <dbReference type="PROSITE" id="PS51217"/>
    </source>
</evidence>
<dbReference type="GO" id="GO:0043138">
    <property type="term" value="F:3'-5' DNA helicase activity"/>
    <property type="evidence" value="ECO:0007669"/>
    <property type="project" value="UniProtKB-EC"/>
</dbReference>
<comment type="catalytic activity">
    <reaction evidence="6">
        <text>Couples ATP hydrolysis with the unwinding of duplex DNA by translocating in the 3'-5' direction.</text>
        <dbReference type="EC" id="5.6.2.4"/>
    </reaction>
</comment>